<dbReference type="InterPro" id="IPR011701">
    <property type="entry name" value="MFS"/>
</dbReference>
<reference evidence="6 9" key="2">
    <citation type="submission" date="2020-10" db="EMBL/GenBank/DDBJ databases">
        <title>Genome sequences of Pseudomonas isolates.</title>
        <authorList>
            <person name="Wessels L."/>
            <person name="Reich F."/>
            <person name="Hammerl J."/>
        </authorList>
    </citation>
    <scope>NUCLEOTIDE SEQUENCE [LARGE SCALE GENOMIC DNA]</scope>
    <source>
        <strain evidence="6 9">20-MO00624-0</strain>
    </source>
</reference>
<feature type="transmembrane region" description="Helical" evidence="4">
    <location>
        <begin position="79"/>
        <end position="97"/>
    </location>
</feature>
<keyword evidence="9" id="KW-1185">Reference proteome</keyword>
<feature type="domain" description="Major facilitator superfamily (MFS) profile" evidence="5">
    <location>
        <begin position="9"/>
        <end position="387"/>
    </location>
</feature>
<sequence length="398" mass="41481">MTASNHTCRTWPVVLALMLVSLNLRPILAAIGPLLDEIQHTTGLTNASAGLLTTLPVFAMGVGALFGSWLQVLLGEYKGVMAGVTAIALAGVLRWLLPSTTGLVLTAMLAGLGIALVQALLPAYIKRHFPTRVGMLMGLYTTGIMGGAALAAASASPLTQITGNWEITFALWSVPAVLGALAWRQTASHETAPAATAPVRLPLGAGRAWLLMAAFGIGTGAYTLVLAWLPPFYVQLGWSAADSGYLLGALTLTEVAAGLSVSMFIGRFPDRRVPLLGMLLLILAGLAGLVIAPLSMAIPAAVLLGIGIGALFPLSLIVTMDHVSDAKGAGALMGFVQGGGYIIASGMPFLAGLIREHSTNLSQAWLLMAFGIVVLMAIVMRFKPAAQFESHSWRLQPR</sequence>
<dbReference type="EMBL" id="UAUF01000014">
    <property type="protein sequence ID" value="SPZ13475.1"/>
    <property type="molecule type" value="Genomic_DNA"/>
</dbReference>
<protein>
    <submittedName>
        <fullName evidence="6">MFS transporter</fullName>
    </submittedName>
    <submittedName>
        <fullName evidence="7">Transport protein</fullName>
    </submittedName>
</protein>
<name>A0A2X2DMX9_PSELU</name>
<accession>A0A2X2DMX9</accession>
<evidence type="ECO:0000256" key="1">
    <source>
        <dbReference type="ARBA" id="ARBA00022692"/>
    </source>
</evidence>
<dbReference type="RefSeq" id="WP_010798617.1">
    <property type="nucleotide sequence ID" value="NZ_CP069263.1"/>
</dbReference>
<evidence type="ECO:0000313" key="6">
    <source>
        <dbReference type="EMBL" id="MBF8642856.1"/>
    </source>
</evidence>
<dbReference type="PANTHER" id="PTHR23523">
    <property type="match status" value="1"/>
</dbReference>
<feature type="transmembrane region" description="Helical" evidence="4">
    <location>
        <begin position="273"/>
        <end position="292"/>
    </location>
</feature>
<dbReference type="PANTHER" id="PTHR23523:SF1">
    <property type="entry name" value="CYANATE TRANSPORT PROTEIN CYNX"/>
    <property type="match status" value="1"/>
</dbReference>
<feature type="transmembrane region" description="Helical" evidence="4">
    <location>
        <begin position="330"/>
        <end position="351"/>
    </location>
</feature>
<dbReference type="Proteomes" id="UP000250443">
    <property type="component" value="Unassembled WGS sequence"/>
</dbReference>
<evidence type="ECO:0000313" key="8">
    <source>
        <dbReference type="Proteomes" id="UP000250443"/>
    </source>
</evidence>
<keyword evidence="1 4" id="KW-0812">Transmembrane</keyword>
<feature type="transmembrane region" description="Helical" evidence="4">
    <location>
        <begin position="298"/>
        <end position="318"/>
    </location>
</feature>
<dbReference type="Gene3D" id="1.20.1250.20">
    <property type="entry name" value="MFS general substrate transporter like domains"/>
    <property type="match status" value="2"/>
</dbReference>
<keyword evidence="3 4" id="KW-0472">Membrane</keyword>
<feature type="transmembrane region" description="Helical" evidence="4">
    <location>
        <begin position="103"/>
        <end position="121"/>
    </location>
</feature>
<dbReference type="InterPro" id="IPR036259">
    <property type="entry name" value="MFS_trans_sf"/>
</dbReference>
<dbReference type="GO" id="GO:0022857">
    <property type="term" value="F:transmembrane transporter activity"/>
    <property type="evidence" value="ECO:0007669"/>
    <property type="project" value="InterPro"/>
</dbReference>
<gene>
    <name evidence="7" type="primary">yeaN_2</name>
    <name evidence="6" type="ORF">IRZ65_19490</name>
    <name evidence="7" type="ORF">NCTC11842_05219</name>
</gene>
<dbReference type="AlphaFoldDB" id="A0A2X2DMX9"/>
<dbReference type="Pfam" id="PF07690">
    <property type="entry name" value="MFS_1"/>
    <property type="match status" value="1"/>
</dbReference>
<dbReference type="InterPro" id="IPR020846">
    <property type="entry name" value="MFS_dom"/>
</dbReference>
<feature type="transmembrane region" description="Helical" evidence="4">
    <location>
        <begin position="363"/>
        <end position="382"/>
    </location>
</feature>
<dbReference type="Proteomes" id="UP000626180">
    <property type="component" value="Unassembled WGS sequence"/>
</dbReference>
<dbReference type="PROSITE" id="PS50850">
    <property type="entry name" value="MFS"/>
    <property type="match status" value="1"/>
</dbReference>
<evidence type="ECO:0000256" key="3">
    <source>
        <dbReference type="ARBA" id="ARBA00023136"/>
    </source>
</evidence>
<keyword evidence="2 4" id="KW-1133">Transmembrane helix</keyword>
<dbReference type="EMBL" id="JADMCD010000012">
    <property type="protein sequence ID" value="MBF8642856.1"/>
    <property type="molecule type" value="Genomic_DNA"/>
</dbReference>
<dbReference type="InterPro" id="IPR052524">
    <property type="entry name" value="MFS_Cyanate_Porter"/>
</dbReference>
<feature type="transmembrane region" description="Helical" evidence="4">
    <location>
        <begin position="45"/>
        <end position="67"/>
    </location>
</feature>
<feature type="transmembrane region" description="Helical" evidence="4">
    <location>
        <begin position="245"/>
        <end position="266"/>
    </location>
</feature>
<proteinExistence type="predicted"/>
<evidence type="ECO:0000256" key="2">
    <source>
        <dbReference type="ARBA" id="ARBA00022989"/>
    </source>
</evidence>
<evidence type="ECO:0000259" key="5">
    <source>
        <dbReference type="PROSITE" id="PS50850"/>
    </source>
</evidence>
<reference evidence="7 8" key="1">
    <citation type="submission" date="2018-06" db="EMBL/GenBank/DDBJ databases">
        <authorList>
            <consortium name="Pathogen Informatics"/>
            <person name="Doyle S."/>
        </authorList>
    </citation>
    <scope>NUCLEOTIDE SEQUENCE [LARGE SCALE GENOMIC DNA]</scope>
    <source>
        <strain evidence="7 8">NCTC11842</strain>
    </source>
</reference>
<dbReference type="SUPFAM" id="SSF103473">
    <property type="entry name" value="MFS general substrate transporter"/>
    <property type="match status" value="1"/>
</dbReference>
<evidence type="ECO:0000313" key="7">
    <source>
        <dbReference type="EMBL" id="SPZ13475.1"/>
    </source>
</evidence>
<feature type="transmembrane region" description="Helical" evidence="4">
    <location>
        <begin position="133"/>
        <end position="153"/>
    </location>
</feature>
<evidence type="ECO:0000256" key="4">
    <source>
        <dbReference type="SAM" id="Phobius"/>
    </source>
</evidence>
<evidence type="ECO:0000313" key="9">
    <source>
        <dbReference type="Proteomes" id="UP000626180"/>
    </source>
</evidence>
<feature type="transmembrane region" description="Helical" evidence="4">
    <location>
        <begin position="209"/>
        <end position="233"/>
    </location>
</feature>
<feature type="transmembrane region" description="Helical" evidence="4">
    <location>
        <begin position="165"/>
        <end position="183"/>
    </location>
</feature>
<organism evidence="7 8">
    <name type="scientific">Pseudomonas luteola</name>
    <dbReference type="NCBI Taxonomy" id="47886"/>
    <lineage>
        <taxon>Bacteria</taxon>
        <taxon>Pseudomonadati</taxon>
        <taxon>Pseudomonadota</taxon>
        <taxon>Gammaproteobacteria</taxon>
        <taxon>Pseudomonadales</taxon>
        <taxon>Pseudomonadaceae</taxon>
        <taxon>Pseudomonas</taxon>
    </lineage>
</organism>